<dbReference type="Pfam" id="PF06653">
    <property type="entry name" value="Claudin_3"/>
    <property type="match status" value="1"/>
</dbReference>
<dbReference type="Gene3D" id="1.20.140.150">
    <property type="match status" value="1"/>
</dbReference>
<dbReference type="Proteomes" id="UP000252519">
    <property type="component" value="Unassembled WGS sequence"/>
</dbReference>
<keyword evidence="1" id="KW-0812">Transmembrane</keyword>
<evidence type="ECO:0000256" key="1">
    <source>
        <dbReference type="SAM" id="Phobius"/>
    </source>
</evidence>
<accession>A0A368H9P8</accession>
<feature type="transmembrane region" description="Helical" evidence="1">
    <location>
        <begin position="7"/>
        <end position="29"/>
    </location>
</feature>
<proteinExistence type="predicted"/>
<dbReference type="InterPro" id="IPR009545">
    <property type="entry name" value="Claudin-like"/>
</dbReference>
<dbReference type="PANTHER" id="PTHR37446:SF1">
    <property type="entry name" value="CLAUDIN"/>
    <property type="match status" value="1"/>
</dbReference>
<feature type="transmembrane region" description="Helical" evidence="1">
    <location>
        <begin position="61"/>
        <end position="84"/>
    </location>
</feature>
<feature type="transmembrane region" description="Helical" evidence="1">
    <location>
        <begin position="136"/>
        <end position="159"/>
    </location>
</feature>
<comment type="caution">
    <text evidence="2">The sequence shown here is derived from an EMBL/GenBank/DDBJ whole genome shotgun (WGS) entry which is preliminary data.</text>
</comment>
<keyword evidence="1" id="KW-1133">Transmembrane helix</keyword>
<gene>
    <name evidence="2" type="ORF">ANCCAN_01481</name>
</gene>
<dbReference type="PANTHER" id="PTHR37446">
    <property type="entry name" value="CLAUDIN-LIKE IN CAENORHABDITIS"/>
    <property type="match status" value="1"/>
</dbReference>
<sequence length="164" mass="18322">MCIFSSCGQIVFGGIMLLCLALTGTATFYGSDGRLLSWDCVTDYRHCDPWESRYVGDMRTVAIFMCLALIAEVICLIWNLITFCACCWKRYIIHPLILLSFLTAIFLTVAVIVYAVTYKGNIGYYTYQRDEYGFSFWLAVVALILAGIDVIVAGLTVCLGERGL</sequence>
<name>A0A368H9P8_ANCCA</name>
<evidence type="ECO:0000313" key="3">
    <source>
        <dbReference type="Proteomes" id="UP000252519"/>
    </source>
</evidence>
<reference evidence="2 3" key="1">
    <citation type="submission" date="2014-10" db="EMBL/GenBank/DDBJ databases">
        <title>Draft genome of the hookworm Ancylostoma caninum.</title>
        <authorList>
            <person name="Mitreva M."/>
        </authorList>
    </citation>
    <scope>NUCLEOTIDE SEQUENCE [LARGE SCALE GENOMIC DNA]</scope>
    <source>
        <strain evidence="2 3">Baltimore</strain>
    </source>
</reference>
<dbReference type="AlphaFoldDB" id="A0A368H9P8"/>
<dbReference type="OrthoDB" id="5823731at2759"/>
<evidence type="ECO:0008006" key="4">
    <source>
        <dbReference type="Google" id="ProtNLM"/>
    </source>
</evidence>
<organism evidence="2 3">
    <name type="scientific">Ancylostoma caninum</name>
    <name type="common">Dog hookworm</name>
    <dbReference type="NCBI Taxonomy" id="29170"/>
    <lineage>
        <taxon>Eukaryota</taxon>
        <taxon>Metazoa</taxon>
        <taxon>Ecdysozoa</taxon>
        <taxon>Nematoda</taxon>
        <taxon>Chromadorea</taxon>
        <taxon>Rhabditida</taxon>
        <taxon>Rhabditina</taxon>
        <taxon>Rhabditomorpha</taxon>
        <taxon>Strongyloidea</taxon>
        <taxon>Ancylostomatidae</taxon>
        <taxon>Ancylostomatinae</taxon>
        <taxon>Ancylostoma</taxon>
    </lineage>
</organism>
<keyword evidence="3" id="KW-1185">Reference proteome</keyword>
<feature type="transmembrane region" description="Helical" evidence="1">
    <location>
        <begin position="96"/>
        <end position="116"/>
    </location>
</feature>
<evidence type="ECO:0000313" key="2">
    <source>
        <dbReference type="EMBL" id="RCN52438.1"/>
    </source>
</evidence>
<protein>
    <recommendedName>
        <fullName evidence="4">Clc-like protein</fullName>
    </recommendedName>
</protein>
<keyword evidence="1" id="KW-0472">Membrane</keyword>
<dbReference type="EMBL" id="JOJR01000007">
    <property type="protein sequence ID" value="RCN52438.1"/>
    <property type="molecule type" value="Genomic_DNA"/>
</dbReference>